<feature type="signal peptide" evidence="1">
    <location>
        <begin position="1"/>
        <end position="21"/>
    </location>
</feature>
<evidence type="ECO:0008006" key="4">
    <source>
        <dbReference type="Google" id="ProtNLM"/>
    </source>
</evidence>
<keyword evidence="3" id="KW-1185">Reference proteome</keyword>
<evidence type="ECO:0000313" key="2">
    <source>
        <dbReference type="EMBL" id="SDF44034.1"/>
    </source>
</evidence>
<organism evidence="2 3">
    <name type="scientific">Cellulophaga baltica</name>
    <dbReference type="NCBI Taxonomy" id="76594"/>
    <lineage>
        <taxon>Bacteria</taxon>
        <taxon>Pseudomonadati</taxon>
        <taxon>Bacteroidota</taxon>
        <taxon>Flavobacteriia</taxon>
        <taxon>Flavobacteriales</taxon>
        <taxon>Flavobacteriaceae</taxon>
        <taxon>Cellulophaga</taxon>
    </lineage>
</organism>
<name>A0A1G7L3X4_9FLAO</name>
<dbReference type="InterPro" id="IPR035986">
    <property type="entry name" value="PKD_dom_sf"/>
</dbReference>
<dbReference type="EMBL" id="FNBD01000015">
    <property type="protein sequence ID" value="SDF44034.1"/>
    <property type="molecule type" value="Genomic_DNA"/>
</dbReference>
<evidence type="ECO:0000313" key="3">
    <source>
        <dbReference type="Proteomes" id="UP000182114"/>
    </source>
</evidence>
<reference evidence="3" key="1">
    <citation type="submission" date="2016-10" db="EMBL/GenBank/DDBJ databases">
        <authorList>
            <person name="Varghese N."/>
            <person name="Submissions S."/>
        </authorList>
    </citation>
    <scope>NUCLEOTIDE SEQUENCE [LARGE SCALE GENOMIC DNA]</scope>
    <source>
        <strain evidence="3">DSM 24729</strain>
    </source>
</reference>
<dbReference type="AlphaFoldDB" id="A0A1G7L3X4"/>
<dbReference type="eggNOG" id="COG3291">
    <property type="taxonomic scope" value="Bacteria"/>
</dbReference>
<evidence type="ECO:0000256" key="1">
    <source>
        <dbReference type="SAM" id="SignalP"/>
    </source>
</evidence>
<dbReference type="Proteomes" id="UP000182114">
    <property type="component" value="Unassembled WGS sequence"/>
</dbReference>
<dbReference type="Gene3D" id="2.60.120.260">
    <property type="entry name" value="Galactose-binding domain-like"/>
    <property type="match status" value="1"/>
</dbReference>
<keyword evidence="1" id="KW-0732">Signal</keyword>
<gene>
    <name evidence="2" type="ORF">SAMN04487992_11554</name>
</gene>
<dbReference type="RefSeq" id="WP_074539351.1">
    <property type="nucleotide sequence ID" value="NZ_FNBD01000015.1"/>
</dbReference>
<proteinExistence type="predicted"/>
<accession>A0A1G7L3X4</accession>
<feature type="chain" id="PRO_5010357078" description="PKD domain-containing protein" evidence="1">
    <location>
        <begin position="22"/>
        <end position="523"/>
    </location>
</feature>
<dbReference type="SUPFAM" id="SSF49299">
    <property type="entry name" value="PKD domain"/>
    <property type="match status" value="1"/>
</dbReference>
<sequence length="523" mass="57043">MKKIKLFGFAIVSLLAFYACTEEDEVKLTEASHRAIVTSEMNFENKINVGGHIDFGDISSGVVSRTWTFPEGVADVSTSSEAVVKATFSKVGVHNVTLKQTFANEAYADERTTPSGSAELDTTIVVTVLGDVTAQIQANYVNADGSLGAELSLVDNAENVITASNYIRLSYTAEGDPINFIWNLPNAKPNTLQNPEGDADVRYSKVGVHDLEFIASRSRPFGGDTISIKNFIKVIPSTDPVILDAVSDKDGKVALEFSRDMDAATAAKTDFSISIETAGGAIISPQIASITTDPVDENILLLELEGERVYNNDKVMVSYTAGELSTLDAVAATSFTDEALVFNTVNMLENSNYDYSFENTTNTNWPYQFWGGNWGEYDFSLSSVVSQDGSKSAYVEFRPEGGMVISHTDMLGENAIVSLVAGTTYEVGVWIYIDGPFFTAPYPTSGNFVSDLRFYPRSFGFEAATTFFTEDFPVNEWVYTSAFITPGADEDVNFVIRGYNVGNGQTLKFYMDNISVAEVEIRP</sequence>
<protein>
    <recommendedName>
        <fullName evidence="4">PKD domain-containing protein</fullName>
    </recommendedName>
</protein>
<dbReference type="PROSITE" id="PS51257">
    <property type="entry name" value="PROKAR_LIPOPROTEIN"/>
    <property type="match status" value="1"/>
</dbReference>